<dbReference type="KEGG" id="slf:JEQ17_15805"/>
<dbReference type="EMBL" id="CP066831">
    <property type="protein sequence ID" value="QQM40799.1"/>
    <property type="molecule type" value="Genomic_DNA"/>
</dbReference>
<dbReference type="RefSeq" id="WP_200395854.1">
    <property type="nucleotide sequence ID" value="NZ_CP066831.1"/>
</dbReference>
<sequence length="157" mass="17568">MVTGIAVLGTLLGSALTYYFQKRQAVYIHAMTARERLRAERIGAYGALVESVADLRGGQLIRWTTRRESPADSDEYARARSDSWRLRAAARSTMYRVQLVTDDEDFARRARELVELTIQILDATDAEDLATRAQRSADETDAFIIEARQRLGRGGAG</sequence>
<accession>A0A7T7I4C2</accession>
<evidence type="ECO:0000313" key="1">
    <source>
        <dbReference type="EMBL" id="QQM40799.1"/>
    </source>
</evidence>
<proteinExistence type="predicted"/>
<protein>
    <submittedName>
        <fullName evidence="1">Uncharacterized protein</fullName>
    </submittedName>
</protein>
<keyword evidence="2" id="KW-1185">Reference proteome</keyword>
<gene>
    <name evidence="1" type="ORF">JEQ17_15805</name>
</gene>
<name>A0A7T7I4C2_9ACTN</name>
<reference evidence="1 2" key="1">
    <citation type="submission" date="2020-12" db="EMBL/GenBank/DDBJ databases">
        <title>A novel species.</title>
        <authorList>
            <person name="Li K."/>
        </authorList>
    </citation>
    <scope>NUCLEOTIDE SEQUENCE [LARGE SCALE GENOMIC DNA]</scope>
    <source>
        <strain evidence="1 2">ZYC-3</strain>
    </source>
</reference>
<dbReference type="Proteomes" id="UP000595636">
    <property type="component" value="Chromosome"/>
</dbReference>
<evidence type="ECO:0000313" key="2">
    <source>
        <dbReference type="Proteomes" id="UP000595636"/>
    </source>
</evidence>
<dbReference type="AlphaFoldDB" id="A0A7T7I4C2"/>
<organism evidence="1 2">
    <name type="scientific">Streptomyces liliifuscus</name>
    <dbReference type="NCBI Taxonomy" id="2797636"/>
    <lineage>
        <taxon>Bacteria</taxon>
        <taxon>Bacillati</taxon>
        <taxon>Actinomycetota</taxon>
        <taxon>Actinomycetes</taxon>
        <taxon>Kitasatosporales</taxon>
        <taxon>Streptomycetaceae</taxon>
        <taxon>Streptomyces</taxon>
    </lineage>
</organism>